<dbReference type="InterPro" id="IPR008972">
    <property type="entry name" value="Cupredoxin"/>
</dbReference>
<evidence type="ECO:0000256" key="1">
    <source>
        <dbReference type="ARBA" id="ARBA00010609"/>
    </source>
</evidence>
<evidence type="ECO:0000313" key="10">
    <source>
        <dbReference type="Proteomes" id="UP000682877"/>
    </source>
</evidence>
<dbReference type="Gene3D" id="2.60.40.420">
    <property type="entry name" value="Cupredoxins - blue copper proteins"/>
    <property type="match status" value="3"/>
</dbReference>
<evidence type="ECO:0000313" key="9">
    <source>
        <dbReference type="EMBL" id="CAE6172262.1"/>
    </source>
</evidence>
<dbReference type="Pfam" id="PF10559">
    <property type="entry name" value="Plug_translocon"/>
    <property type="match status" value="1"/>
</dbReference>
<dbReference type="AlphaFoldDB" id="A0A8S2ARM2"/>
<feature type="signal peptide" evidence="4">
    <location>
        <begin position="1"/>
        <end position="22"/>
    </location>
</feature>
<evidence type="ECO:0000256" key="2">
    <source>
        <dbReference type="ARBA" id="ARBA00023180"/>
    </source>
</evidence>
<reference evidence="9" key="1">
    <citation type="submission" date="2021-01" db="EMBL/GenBank/DDBJ databases">
        <authorList>
            <person name="Bezrukov I."/>
        </authorList>
    </citation>
    <scope>NUCLEOTIDE SEQUENCE</scope>
</reference>
<keyword evidence="10" id="KW-1185">Reference proteome</keyword>
<comment type="similarity">
    <text evidence="1">Belongs to the multicopper oxidase family.</text>
</comment>
<evidence type="ECO:0000256" key="3">
    <source>
        <dbReference type="SAM" id="MobiDB-lite"/>
    </source>
</evidence>
<keyword evidence="4" id="KW-0732">Signal</keyword>
<evidence type="ECO:0000259" key="8">
    <source>
        <dbReference type="Pfam" id="PF10559"/>
    </source>
</evidence>
<evidence type="ECO:0000259" key="7">
    <source>
        <dbReference type="Pfam" id="PF07732"/>
    </source>
</evidence>
<dbReference type="InterPro" id="IPR011707">
    <property type="entry name" value="Cu-oxidase-like_N"/>
</dbReference>
<evidence type="ECO:0000256" key="4">
    <source>
        <dbReference type="SAM" id="SignalP"/>
    </source>
</evidence>
<dbReference type="InterPro" id="IPR019561">
    <property type="entry name" value="Translocon_Sec61/SecY_plug_dom"/>
</dbReference>
<feature type="domain" description="Translocon Sec61/SecY plug" evidence="8">
    <location>
        <begin position="304"/>
        <end position="333"/>
    </location>
</feature>
<evidence type="ECO:0000259" key="5">
    <source>
        <dbReference type="Pfam" id="PF00394"/>
    </source>
</evidence>
<evidence type="ECO:0000259" key="6">
    <source>
        <dbReference type="Pfam" id="PF07731"/>
    </source>
</evidence>
<feature type="domain" description="Plastocyanin-like" evidence="5">
    <location>
        <begin position="473"/>
        <end position="512"/>
    </location>
</feature>
<dbReference type="PROSITE" id="PS00755">
    <property type="entry name" value="SECY_1"/>
    <property type="match status" value="1"/>
</dbReference>
<dbReference type="InterPro" id="IPR023201">
    <property type="entry name" value="SecY_dom_sf"/>
</dbReference>
<feature type="domain" description="Plastocyanin-like" evidence="7">
    <location>
        <begin position="360"/>
        <end position="459"/>
    </location>
</feature>
<dbReference type="SUPFAM" id="SSF49503">
    <property type="entry name" value="Cupredoxins"/>
    <property type="match status" value="3"/>
</dbReference>
<dbReference type="EMBL" id="LR999457">
    <property type="protein sequence ID" value="CAE6172262.1"/>
    <property type="molecule type" value="Genomic_DNA"/>
</dbReference>
<dbReference type="InterPro" id="IPR030659">
    <property type="entry name" value="SecY_CS"/>
</dbReference>
<dbReference type="Pfam" id="PF07731">
    <property type="entry name" value="Cu-oxidase_2"/>
    <property type="match status" value="1"/>
</dbReference>
<feature type="domain" description="Plastocyanin-like" evidence="6">
    <location>
        <begin position="637"/>
        <end position="775"/>
    </location>
</feature>
<dbReference type="PANTHER" id="PTHR34056">
    <property type="entry name" value="GPI-ANCHORED PROTEIN"/>
    <property type="match status" value="1"/>
</dbReference>
<feature type="domain" description="Plastocyanin-like" evidence="5">
    <location>
        <begin position="515"/>
        <end position="565"/>
    </location>
</feature>
<dbReference type="InterPro" id="IPR001117">
    <property type="entry name" value="Cu-oxidase_2nd"/>
</dbReference>
<dbReference type="GO" id="GO:0016491">
    <property type="term" value="F:oxidoreductase activity"/>
    <property type="evidence" value="ECO:0007669"/>
    <property type="project" value="InterPro"/>
</dbReference>
<keyword evidence="2" id="KW-0325">Glycoprotein</keyword>
<accession>A0A8S2ARM2</accession>
<gene>
    <name evidence="9" type="ORF">AARE701A_LOCUS18254</name>
</gene>
<dbReference type="Proteomes" id="UP000682877">
    <property type="component" value="Chromosome 7"/>
</dbReference>
<feature type="chain" id="PRO_5035816115" evidence="4">
    <location>
        <begin position="23"/>
        <end position="805"/>
    </location>
</feature>
<protein>
    <submittedName>
        <fullName evidence="9">Uncharacterized protein</fullName>
    </submittedName>
</protein>
<dbReference type="PANTHER" id="PTHR34056:SF3">
    <property type="entry name" value="OS07G0557700 PROTEIN"/>
    <property type="match status" value="1"/>
</dbReference>
<name>A0A8S2ARM2_ARAAE</name>
<dbReference type="SUPFAM" id="SSF103491">
    <property type="entry name" value="Preprotein translocase SecY subunit"/>
    <property type="match status" value="1"/>
</dbReference>
<dbReference type="Pfam" id="PF00394">
    <property type="entry name" value="Cu-oxidase"/>
    <property type="match status" value="2"/>
</dbReference>
<dbReference type="GO" id="GO:0005507">
    <property type="term" value="F:copper ion binding"/>
    <property type="evidence" value="ECO:0007669"/>
    <property type="project" value="InterPro"/>
</dbReference>
<proteinExistence type="inferred from homology"/>
<dbReference type="Pfam" id="PF07732">
    <property type="entry name" value="Cu-oxidase_3"/>
    <property type="match status" value="1"/>
</dbReference>
<sequence length="805" mass="89221">MKKSLTLLILLLCSLLCSTVLSNLLAEPVQPNTVPAFPVETQAQSCRLDLSNELFGGVNEACGRNLDRSRCCPVLAAWLFAAHARSALQLPAPAPTPESSDPDEPMKPDDSQKCVNTLQSALLIKQIKIPQPNSSCDAILCFCGIRLHQISSLSCPAAFNVSSGLKNATPTAAVKNLEKECRNSSYSGCTRCLGALQKLNVRGGNKKTTTERGSKMMSKDCKLMGLTWLLARNKTAYIPTVSAVLRAIMYSPHPPHLNKCSPDQENMPLAVDSLQLCFVLFPIDLKADIVDRILEWEEDLEFCICQLPLYGIHSTTGADPFYWMRVILASNRGTVMELGITPIVTSGLVMQLLAGSMIIEGILINGQFPGPEIRSLTNDNLVINVHNDLDEPFLLSWNGVHMRKNSYQDGVYGTTCPIPPGKNYTYDFQVKDQVGSYFYFPSLAVQKLAGGYGSLRIYSLPRIPVPFPEPAGDFTFLIGDWYRRNHTTLKKILDGGRKLPTMPDGVMINGQGLSHQLKLIEVEGTHTVQSMYTSLDIHVGQTYSVLVTMDQPPQNYSIVVSTRFIGADVGVGSTLHYSNSKGHKIVPSRAPDPNEIEWSIKQAQSIRTNLTASGPRTNPQGSKQRYAINGVSFVPSDTPLKLADHFKIKNVFTVGSIPDKPRRGGGMRLDTAVMGAHHNAFLEIIFQNREKIVQSYHLDGYNFWVVGIKKGIWSRASRREYNLKDAISRSTTQVYPESWTAIYVALDNVGMWNLRSQFWARQYLGQQFYLRVYSPVHSPKDEYPLPKNALLCGRASNKNMSLITP</sequence>
<dbReference type="InterPro" id="IPR040376">
    <property type="entry name" value="At4g28100-like"/>
</dbReference>
<feature type="region of interest" description="Disordered" evidence="3">
    <location>
        <begin position="91"/>
        <end position="111"/>
    </location>
</feature>
<dbReference type="InterPro" id="IPR011706">
    <property type="entry name" value="Cu-oxidase_C"/>
</dbReference>
<organism evidence="9 10">
    <name type="scientific">Arabidopsis arenosa</name>
    <name type="common">Sand rock-cress</name>
    <name type="synonym">Cardaminopsis arenosa</name>
    <dbReference type="NCBI Taxonomy" id="38785"/>
    <lineage>
        <taxon>Eukaryota</taxon>
        <taxon>Viridiplantae</taxon>
        <taxon>Streptophyta</taxon>
        <taxon>Embryophyta</taxon>
        <taxon>Tracheophyta</taxon>
        <taxon>Spermatophyta</taxon>
        <taxon>Magnoliopsida</taxon>
        <taxon>eudicotyledons</taxon>
        <taxon>Gunneridae</taxon>
        <taxon>Pentapetalae</taxon>
        <taxon>rosids</taxon>
        <taxon>malvids</taxon>
        <taxon>Brassicales</taxon>
        <taxon>Brassicaceae</taxon>
        <taxon>Camelineae</taxon>
        <taxon>Arabidopsis</taxon>
    </lineage>
</organism>